<evidence type="ECO:0000256" key="1">
    <source>
        <dbReference type="SAM" id="MobiDB-lite"/>
    </source>
</evidence>
<dbReference type="Gene3D" id="3.30.200.20">
    <property type="entry name" value="Phosphorylase Kinase, domain 1"/>
    <property type="match status" value="1"/>
</dbReference>
<keyword evidence="4" id="KW-1185">Reference proteome</keyword>
<feature type="compositionally biased region" description="Basic and acidic residues" evidence="1">
    <location>
        <begin position="48"/>
        <end position="65"/>
    </location>
</feature>
<comment type="caution">
    <text evidence="3">The sequence shown here is derived from an EMBL/GenBank/DDBJ whole genome shotgun (WGS) entry which is preliminary data.</text>
</comment>
<sequence>MDRFARRLQKLINSGKEKHATGNGRTTRFKAQVARGCQKLEVLVRKALPSEKPDKQQGVEHKETNYDEPVDGVYTPACFVDKEVTIKQPSAIDKASSQANNIALAPTSNADKLTHRASLPSIQITPPTDEAVINDGGYRHNNVEDAPSFLPVEGSLENTDSALKNTTVVQIQQEDLSAQHTDKPTTSVITTDATSICAEGDRFHGIQGRDADSNRIHSMSPSEDDPADQRRAEQVEAAGDDGDDGQTSQSTPIAEELFDETASDTTETTVSSTELVNDAESPRDPYYNKGDEAEDRSAPVPGEESAEDEASLSRMQLAAETKLSDGEGLRKGANQVVDHKLVDVGCNVKDNSKQLQRVSEAEVGKRGSENRNVASIRDASVNVATLEDFQPVIEALSLPALTQLALAIRKRYASNANEAKRINWCKVNGNPVFGSFNLVYFLTFNDGAKWVARLPGYGAKPTHLQAEKIESEYNTMRYLRANTTLKMPEVFYWDSSTRSVGAACALMSFVPGQALTKLWPSFNETQRLTTIKTVAAEMAKLYCLQFPQTGMLRFDRCGEIAHVASELGCFGNDFGWEEISERGPFRSTNEWFSDRLKNTSYGPKSLFNRPPFRLPNSVDDTKVVLRSMPGFMRRAPLSLSLSDADYQNIMCDSVSGKVIGFIDLDNVRVAPVTIGSAAYPPILTCDREPRQCMPEQETGDNYNVSAMPVYRKHYAAAFKAALPAGVHYDPRWTELSHHTMMLEVALNFPSLRYEIMGDMAETAYKNVYEGTYSGDLDDLWCADQSRKNPLRRIRFKRTIARGLWQRERQGDVTQ</sequence>
<dbReference type="EMBL" id="JAVRRG010000033">
    <property type="protein sequence ID" value="KAK5094605.1"/>
    <property type="molecule type" value="Genomic_DNA"/>
</dbReference>
<feature type="region of interest" description="Disordered" evidence="1">
    <location>
        <begin position="202"/>
        <end position="311"/>
    </location>
</feature>
<dbReference type="InterPro" id="IPR002575">
    <property type="entry name" value="Aminoglycoside_PTrfase"/>
</dbReference>
<gene>
    <name evidence="3" type="ORF">LTR24_003546</name>
</gene>
<dbReference type="SUPFAM" id="SSF56112">
    <property type="entry name" value="Protein kinase-like (PK-like)"/>
    <property type="match status" value="1"/>
</dbReference>
<dbReference type="Pfam" id="PF01636">
    <property type="entry name" value="APH"/>
    <property type="match status" value="1"/>
</dbReference>
<dbReference type="InterPro" id="IPR051678">
    <property type="entry name" value="AGP_Transferase"/>
</dbReference>
<feature type="domain" description="Aminoglycoside phosphotransferase" evidence="2">
    <location>
        <begin position="437"/>
        <end position="672"/>
    </location>
</feature>
<dbReference type="PANTHER" id="PTHR21310:SF51">
    <property type="entry name" value="AMINOGLYCOSIDE PHOSPHOTRANSFERASE DOMAIN-CONTAINING PROTEIN"/>
    <property type="match status" value="1"/>
</dbReference>
<evidence type="ECO:0000313" key="4">
    <source>
        <dbReference type="Proteomes" id="UP001345013"/>
    </source>
</evidence>
<feature type="compositionally biased region" description="Basic and acidic residues" evidence="1">
    <location>
        <begin position="202"/>
        <end position="215"/>
    </location>
</feature>
<organism evidence="3 4">
    <name type="scientific">Lithohypha guttulata</name>
    <dbReference type="NCBI Taxonomy" id="1690604"/>
    <lineage>
        <taxon>Eukaryota</taxon>
        <taxon>Fungi</taxon>
        <taxon>Dikarya</taxon>
        <taxon>Ascomycota</taxon>
        <taxon>Pezizomycotina</taxon>
        <taxon>Eurotiomycetes</taxon>
        <taxon>Chaetothyriomycetidae</taxon>
        <taxon>Chaetothyriales</taxon>
        <taxon>Trichomeriaceae</taxon>
        <taxon>Lithohypha</taxon>
    </lineage>
</organism>
<evidence type="ECO:0000313" key="3">
    <source>
        <dbReference type="EMBL" id="KAK5094605.1"/>
    </source>
</evidence>
<accession>A0ABR0KER1</accession>
<dbReference type="Proteomes" id="UP001345013">
    <property type="component" value="Unassembled WGS sequence"/>
</dbReference>
<name>A0ABR0KER1_9EURO</name>
<feature type="region of interest" description="Disordered" evidence="1">
    <location>
        <begin position="48"/>
        <end position="67"/>
    </location>
</feature>
<dbReference type="PANTHER" id="PTHR21310">
    <property type="entry name" value="AMINOGLYCOSIDE PHOSPHOTRANSFERASE-RELATED-RELATED"/>
    <property type="match status" value="1"/>
</dbReference>
<reference evidence="3 4" key="1">
    <citation type="submission" date="2023-08" db="EMBL/GenBank/DDBJ databases">
        <title>Black Yeasts Isolated from many extreme environments.</title>
        <authorList>
            <person name="Coleine C."/>
            <person name="Stajich J.E."/>
            <person name="Selbmann L."/>
        </authorList>
    </citation>
    <scope>NUCLEOTIDE SEQUENCE [LARGE SCALE GENOMIC DNA]</scope>
    <source>
        <strain evidence="3 4">CCFEE 5885</strain>
    </source>
</reference>
<dbReference type="InterPro" id="IPR011009">
    <property type="entry name" value="Kinase-like_dom_sf"/>
</dbReference>
<proteinExistence type="predicted"/>
<feature type="compositionally biased region" description="Low complexity" evidence="1">
    <location>
        <begin position="263"/>
        <end position="274"/>
    </location>
</feature>
<protein>
    <recommendedName>
        <fullName evidence="2">Aminoglycoside phosphotransferase domain-containing protein</fullName>
    </recommendedName>
</protein>
<evidence type="ECO:0000259" key="2">
    <source>
        <dbReference type="Pfam" id="PF01636"/>
    </source>
</evidence>